<dbReference type="AlphaFoldDB" id="A0A2T2P234"/>
<reference evidence="2 3" key="1">
    <citation type="journal article" date="2018" name="Front. Microbiol.">
        <title>Genome-Wide Analysis of Corynespora cassiicola Leaf Fall Disease Putative Effectors.</title>
        <authorList>
            <person name="Lopez D."/>
            <person name="Ribeiro S."/>
            <person name="Label P."/>
            <person name="Fumanal B."/>
            <person name="Venisse J.S."/>
            <person name="Kohler A."/>
            <person name="de Oliveira R.R."/>
            <person name="Labutti K."/>
            <person name="Lipzen A."/>
            <person name="Lail K."/>
            <person name="Bauer D."/>
            <person name="Ohm R.A."/>
            <person name="Barry K.W."/>
            <person name="Spatafora J."/>
            <person name="Grigoriev I.V."/>
            <person name="Martin F.M."/>
            <person name="Pujade-Renaud V."/>
        </authorList>
    </citation>
    <scope>NUCLEOTIDE SEQUENCE [LARGE SCALE GENOMIC DNA]</scope>
    <source>
        <strain evidence="2 3">Philippines</strain>
    </source>
</reference>
<organism evidence="2 3">
    <name type="scientific">Corynespora cassiicola Philippines</name>
    <dbReference type="NCBI Taxonomy" id="1448308"/>
    <lineage>
        <taxon>Eukaryota</taxon>
        <taxon>Fungi</taxon>
        <taxon>Dikarya</taxon>
        <taxon>Ascomycota</taxon>
        <taxon>Pezizomycotina</taxon>
        <taxon>Dothideomycetes</taxon>
        <taxon>Pleosporomycetidae</taxon>
        <taxon>Pleosporales</taxon>
        <taxon>Corynesporascaceae</taxon>
        <taxon>Corynespora</taxon>
    </lineage>
</organism>
<dbReference type="EMBL" id="KZ678130">
    <property type="protein sequence ID" value="PSN71731.1"/>
    <property type="molecule type" value="Genomic_DNA"/>
</dbReference>
<evidence type="ECO:0000313" key="2">
    <source>
        <dbReference type="EMBL" id="PSN71731.1"/>
    </source>
</evidence>
<evidence type="ECO:0000313" key="3">
    <source>
        <dbReference type="Proteomes" id="UP000240883"/>
    </source>
</evidence>
<accession>A0A2T2P234</accession>
<evidence type="ECO:0000259" key="1">
    <source>
        <dbReference type="Pfam" id="PF17111"/>
    </source>
</evidence>
<dbReference type="Pfam" id="PF17111">
    <property type="entry name" value="PigL_N"/>
    <property type="match status" value="1"/>
</dbReference>
<dbReference type="OrthoDB" id="3787958at2759"/>
<sequence length="145" mass="16462">MGDPISTFGVAAGAIQLTDLALRASREAYGFLSAVKDSERDVRNLKDTLRDVDSNVRSLREYVSRFSKSKASRNEFEVLPEAITGCLIRFHDDMIILKQMLPNKDSPSFIDKVKWVYDKRKIDNVGKRLHERRADIALAMSMVGR</sequence>
<protein>
    <recommendedName>
        <fullName evidence="1">Azaphilone pigments biosynthesis cluster protein L N-terminal domain-containing protein</fullName>
    </recommendedName>
</protein>
<gene>
    <name evidence="2" type="ORF">BS50DRAFT_484268</name>
</gene>
<name>A0A2T2P234_CORCC</name>
<proteinExistence type="predicted"/>
<feature type="domain" description="Azaphilone pigments biosynthesis cluster protein L N-terminal" evidence="1">
    <location>
        <begin position="8"/>
        <end position="142"/>
    </location>
</feature>
<keyword evidence="3" id="KW-1185">Reference proteome</keyword>
<dbReference type="InterPro" id="IPR031348">
    <property type="entry name" value="PigL_N"/>
</dbReference>
<dbReference type="Proteomes" id="UP000240883">
    <property type="component" value="Unassembled WGS sequence"/>
</dbReference>